<dbReference type="GO" id="GO:0070773">
    <property type="term" value="F:protein-N-terminal glutamine amidohydrolase activity"/>
    <property type="evidence" value="ECO:0007669"/>
    <property type="project" value="InterPro"/>
</dbReference>
<dbReference type="InterPro" id="IPR003034">
    <property type="entry name" value="SAP_dom"/>
</dbReference>
<keyword evidence="5" id="KW-1185">Reference proteome</keyword>
<dbReference type="Gene3D" id="3.60.110.10">
    <property type="entry name" value="Carbon-nitrogen hydrolase"/>
    <property type="match status" value="1"/>
</dbReference>
<sequence length="541" mass="60847">MSDKYKNLKVKELQELLQKSGLPHSGKKEELIERLVKHEQTVDEFASLDDEFGDLGEFDDSKLALDSDIEDPIAPVEDVLEEEIKEETKVELKETTTTPVVKPNSNFKFTPIVFDKTATTETTPVAAPVVEEKKADKPKLPVIPPKVTDDAERALERAKRFGIQLNDTAKKDIRAQRFGIPATSVSPKATSPKAAKSTPVKAASKGIDPEVLKKRAERFGLAKTASEKKNPVVKGKVPVSLDPAEEEKKRKRAERFQQSEDAKKQKTEYHFTLVYKALNIKQKPKKACCQFDPEWCNVKENMKKADGLLEMYTPNDIDILILPEMAFTGYVFKSTEEILPYLEDSETGPSVQWAKKQAIRLQCFVVVGYPQKTDQAYYNSICCVNAQGSVIYTYQKAFLYETDENWAEEGPGFVSLNVNGLGKVGFGICMDLNPYKFKADFQDYEFANYHLQHDTEIIICSMAWLRSKDSMSTIKYWATRLLPLYQEADGGKRTIFAACNRTGLERGSEFAGASCVLEITNENITILDHMNLDTGVIIVQA</sequence>
<feature type="domain" description="CN hydrolase" evidence="2">
    <location>
        <begin position="284"/>
        <end position="541"/>
    </location>
</feature>
<dbReference type="PROSITE" id="PS50800">
    <property type="entry name" value="SAP"/>
    <property type="match status" value="1"/>
</dbReference>
<evidence type="ECO:0000313" key="5">
    <source>
        <dbReference type="Proteomes" id="UP000603453"/>
    </source>
</evidence>
<dbReference type="Proteomes" id="UP000603453">
    <property type="component" value="Unassembled WGS sequence"/>
</dbReference>
<evidence type="ECO:0000313" key="4">
    <source>
        <dbReference type="EMBL" id="KAG2214232.1"/>
    </source>
</evidence>
<dbReference type="PANTHER" id="PTHR11750:SF26">
    <property type="entry name" value="PROTEIN N-TERMINAL AMIDASE"/>
    <property type="match status" value="1"/>
</dbReference>
<dbReference type="Pfam" id="PF00795">
    <property type="entry name" value="CN_hydrolase"/>
    <property type="match status" value="1"/>
</dbReference>
<evidence type="ECO:0000259" key="2">
    <source>
        <dbReference type="PROSITE" id="PS50263"/>
    </source>
</evidence>
<name>A0A8H7RNF0_9FUNG</name>
<feature type="region of interest" description="Disordered" evidence="1">
    <location>
        <begin position="129"/>
        <end position="148"/>
    </location>
</feature>
<dbReference type="AlphaFoldDB" id="A0A8H7RNF0"/>
<protein>
    <submittedName>
        <fullName evidence="4">Uncharacterized protein</fullName>
    </submittedName>
</protein>
<organism evidence="4 5">
    <name type="scientific">Mucor saturninus</name>
    <dbReference type="NCBI Taxonomy" id="64648"/>
    <lineage>
        <taxon>Eukaryota</taxon>
        <taxon>Fungi</taxon>
        <taxon>Fungi incertae sedis</taxon>
        <taxon>Mucoromycota</taxon>
        <taxon>Mucoromycotina</taxon>
        <taxon>Mucoromycetes</taxon>
        <taxon>Mucorales</taxon>
        <taxon>Mucorineae</taxon>
        <taxon>Mucoraceae</taxon>
        <taxon>Mucor</taxon>
    </lineage>
</organism>
<feature type="region of interest" description="Disordered" evidence="1">
    <location>
        <begin position="183"/>
        <end position="202"/>
    </location>
</feature>
<dbReference type="Pfam" id="PF02037">
    <property type="entry name" value="SAP"/>
    <property type="match status" value="1"/>
</dbReference>
<evidence type="ECO:0000256" key="1">
    <source>
        <dbReference type="SAM" id="MobiDB-lite"/>
    </source>
</evidence>
<feature type="domain" description="SAP" evidence="3">
    <location>
        <begin position="5"/>
        <end position="39"/>
    </location>
</feature>
<dbReference type="OrthoDB" id="201515at2759"/>
<dbReference type="SUPFAM" id="SSF56317">
    <property type="entry name" value="Carbon-nitrogen hydrolase"/>
    <property type="match status" value="1"/>
</dbReference>
<gene>
    <name evidence="4" type="ORF">INT47_000788</name>
</gene>
<feature type="region of interest" description="Disordered" evidence="1">
    <location>
        <begin position="237"/>
        <end position="261"/>
    </location>
</feature>
<dbReference type="InterPro" id="IPR036361">
    <property type="entry name" value="SAP_dom_sf"/>
</dbReference>
<dbReference type="Gene3D" id="1.10.720.30">
    <property type="entry name" value="SAP domain"/>
    <property type="match status" value="1"/>
</dbReference>
<evidence type="ECO:0000259" key="3">
    <source>
        <dbReference type="PROSITE" id="PS50800"/>
    </source>
</evidence>
<reference evidence="4" key="1">
    <citation type="submission" date="2020-12" db="EMBL/GenBank/DDBJ databases">
        <title>Metabolic potential, ecology and presence of endohyphal bacteria is reflected in genomic diversity of Mucoromycotina.</title>
        <authorList>
            <person name="Muszewska A."/>
            <person name="Okrasinska A."/>
            <person name="Steczkiewicz K."/>
            <person name="Drgas O."/>
            <person name="Orlowska M."/>
            <person name="Perlinska-Lenart U."/>
            <person name="Aleksandrzak-Piekarczyk T."/>
            <person name="Szatraj K."/>
            <person name="Zielenkiewicz U."/>
            <person name="Pilsyk S."/>
            <person name="Malc E."/>
            <person name="Mieczkowski P."/>
            <person name="Kruszewska J.S."/>
            <person name="Biernat P."/>
            <person name="Pawlowska J."/>
        </authorList>
    </citation>
    <scope>NUCLEOTIDE SEQUENCE</scope>
    <source>
        <strain evidence="4">WA0000017839</strain>
    </source>
</reference>
<dbReference type="PROSITE" id="PS50263">
    <property type="entry name" value="CN_HYDROLASE"/>
    <property type="match status" value="1"/>
</dbReference>
<dbReference type="SUPFAM" id="SSF68906">
    <property type="entry name" value="SAP domain"/>
    <property type="match status" value="1"/>
</dbReference>
<dbReference type="GO" id="GO:0030163">
    <property type="term" value="P:protein catabolic process"/>
    <property type="evidence" value="ECO:0007669"/>
    <property type="project" value="TreeGrafter"/>
</dbReference>
<comment type="caution">
    <text evidence="4">The sequence shown here is derived from an EMBL/GenBank/DDBJ whole genome shotgun (WGS) entry which is preliminary data.</text>
</comment>
<dbReference type="InterPro" id="IPR003010">
    <property type="entry name" value="C-N_Hydrolase"/>
</dbReference>
<dbReference type="GO" id="GO:0008418">
    <property type="term" value="F:protein-N-terminal asparagine amidohydrolase activity"/>
    <property type="evidence" value="ECO:0007669"/>
    <property type="project" value="InterPro"/>
</dbReference>
<dbReference type="InterPro" id="IPR039703">
    <property type="entry name" value="Nta1"/>
</dbReference>
<dbReference type="EMBL" id="JAEPRD010000001">
    <property type="protein sequence ID" value="KAG2214232.1"/>
    <property type="molecule type" value="Genomic_DNA"/>
</dbReference>
<dbReference type="SMART" id="SM00513">
    <property type="entry name" value="SAP"/>
    <property type="match status" value="1"/>
</dbReference>
<dbReference type="PANTHER" id="PTHR11750">
    <property type="entry name" value="PROTEIN N-TERMINAL AMIDASE"/>
    <property type="match status" value="1"/>
</dbReference>
<accession>A0A8H7RNF0</accession>
<feature type="compositionally biased region" description="Basic and acidic residues" evidence="1">
    <location>
        <begin position="130"/>
        <end position="139"/>
    </location>
</feature>
<proteinExistence type="predicted"/>
<dbReference type="InterPro" id="IPR036526">
    <property type="entry name" value="C-N_Hydrolase_sf"/>
</dbReference>